<dbReference type="EMBL" id="JOKQ01000005">
    <property type="protein sequence ID" value="KHN69791.1"/>
    <property type="molecule type" value="Genomic_DNA"/>
</dbReference>
<feature type="transmembrane region" description="Helical" evidence="7">
    <location>
        <begin position="149"/>
        <end position="175"/>
    </location>
</feature>
<keyword evidence="1 6" id="KW-0645">Protease</keyword>
<feature type="domain" description="Peptidase M48" evidence="8">
    <location>
        <begin position="237"/>
        <end position="401"/>
    </location>
</feature>
<feature type="transmembrane region" description="Helical" evidence="7">
    <location>
        <begin position="323"/>
        <end position="344"/>
    </location>
</feature>
<reference evidence="9 10" key="1">
    <citation type="journal article" date="2014" name="MBio">
        <title>The Ordospora colligata genome; evolution of extreme reduction in microsporidia and host-to-parasite horizontal gene transfer.</title>
        <authorList>
            <person name="Pombert J.-F."/>
            <person name="Haag K.L."/>
            <person name="Beidas S."/>
            <person name="Ebert D."/>
            <person name="Keeling P.J."/>
        </authorList>
    </citation>
    <scope>NUCLEOTIDE SEQUENCE [LARGE SCALE GENOMIC DNA]</scope>
    <source>
        <strain evidence="9 10">OC4</strain>
    </source>
</reference>
<sequence length="406" mass="46625">MKIGLKCAVVILFIYRQAVMLHELIFIHSCIAHLKQKTLWFNYDSTMGKLATSTDSFFSSQENAYRLRSQKVLAKMRLITFHTVTIFLFLTNRFKNCIIGIWKKIKIPDPEVALSTLMLFAITLIDTLSGHKSLAIQKSYLFKYFSPSWIAPLAFMLEVFLFMHLVACLLGMFGLKFVALCYIVMCVQVVFRISGYTGKYSDNMIKIPVDVFNDEVKHMLECECLDESVYATPKQKITMNALHAGVLDKKRIEVHGGIAETVPEDMNVILIHEIGHSIDNIMLKRLLLECFITLLEMLMFAWIFNSGHKALGNVDMSPETFTILTFVLYVCMGKAVVYTFYNLYSQNSEIFADSVVKDRGYKDDLFRILFKLTLDNRCVVDTTFLYNAMVSLHPSIRKRIEINADD</sequence>
<evidence type="ECO:0000256" key="6">
    <source>
        <dbReference type="RuleBase" id="RU003983"/>
    </source>
</evidence>
<dbReference type="GeneID" id="26261854"/>
<evidence type="ECO:0000313" key="10">
    <source>
        <dbReference type="Proteomes" id="UP000031056"/>
    </source>
</evidence>
<dbReference type="GO" id="GO:0006508">
    <property type="term" value="P:proteolysis"/>
    <property type="evidence" value="ECO:0007669"/>
    <property type="project" value="UniProtKB-KW"/>
</dbReference>
<dbReference type="GO" id="GO:0046872">
    <property type="term" value="F:metal ion binding"/>
    <property type="evidence" value="ECO:0007669"/>
    <property type="project" value="UniProtKB-KW"/>
</dbReference>
<evidence type="ECO:0000259" key="8">
    <source>
        <dbReference type="Pfam" id="PF01435"/>
    </source>
</evidence>
<dbReference type="Pfam" id="PF01435">
    <property type="entry name" value="Peptidase_M48"/>
    <property type="match status" value="1"/>
</dbReference>
<dbReference type="AlphaFoldDB" id="A0A0B2UFG5"/>
<keyword evidence="7" id="KW-0812">Transmembrane</keyword>
<keyword evidence="7" id="KW-1133">Transmembrane helix</keyword>
<evidence type="ECO:0000256" key="1">
    <source>
        <dbReference type="ARBA" id="ARBA00022670"/>
    </source>
</evidence>
<dbReference type="HOGENOM" id="CLU_055667_0_0_1"/>
<dbReference type="GO" id="GO:0004222">
    <property type="term" value="F:metalloendopeptidase activity"/>
    <property type="evidence" value="ECO:0007669"/>
    <property type="project" value="InterPro"/>
</dbReference>
<keyword evidence="10" id="KW-1185">Reference proteome</keyword>
<evidence type="ECO:0000256" key="2">
    <source>
        <dbReference type="ARBA" id="ARBA00022723"/>
    </source>
</evidence>
<dbReference type="OrthoDB" id="2192737at2759"/>
<proteinExistence type="inferred from homology"/>
<protein>
    <submittedName>
        <fullName evidence="9">Putative Zn-dependent protease</fullName>
    </submittedName>
</protein>
<accession>A0A0B2UFG5</accession>
<evidence type="ECO:0000256" key="5">
    <source>
        <dbReference type="ARBA" id="ARBA00023049"/>
    </source>
</evidence>
<comment type="similarity">
    <text evidence="6">Belongs to the peptidase M48 family.</text>
</comment>
<dbReference type="RefSeq" id="XP_014563833.1">
    <property type="nucleotide sequence ID" value="XM_014708347.1"/>
</dbReference>
<keyword evidence="5 6" id="KW-0482">Metalloprotease</keyword>
<dbReference type="InterPro" id="IPR001915">
    <property type="entry name" value="Peptidase_M48"/>
</dbReference>
<comment type="caution">
    <text evidence="9">The sequence shown here is derived from an EMBL/GenBank/DDBJ whole genome shotgun (WGS) entry which is preliminary data.</text>
</comment>
<feature type="transmembrane region" description="Helical" evidence="7">
    <location>
        <begin position="286"/>
        <end position="303"/>
    </location>
</feature>
<dbReference type="InParanoid" id="A0A0B2UFG5"/>
<dbReference type="VEuPathDB" id="MicrosporidiaDB:M896_052010"/>
<dbReference type="STRING" id="1354746.A0A0B2UFG5"/>
<evidence type="ECO:0000256" key="3">
    <source>
        <dbReference type="ARBA" id="ARBA00022801"/>
    </source>
</evidence>
<gene>
    <name evidence="9" type="ORF">M896_052010</name>
</gene>
<keyword evidence="3 6" id="KW-0378">Hydrolase</keyword>
<dbReference type="Proteomes" id="UP000031056">
    <property type="component" value="Unassembled WGS sequence"/>
</dbReference>
<keyword evidence="7" id="KW-0472">Membrane</keyword>
<organism evidence="9 10">
    <name type="scientific">Ordospora colligata OC4</name>
    <dbReference type="NCBI Taxonomy" id="1354746"/>
    <lineage>
        <taxon>Eukaryota</taxon>
        <taxon>Fungi</taxon>
        <taxon>Fungi incertae sedis</taxon>
        <taxon>Microsporidia</taxon>
        <taxon>Ordosporidae</taxon>
        <taxon>Ordospora</taxon>
    </lineage>
</organism>
<keyword evidence="4 6" id="KW-0862">Zinc</keyword>
<name>A0A0B2UFG5_9MICR</name>
<keyword evidence="2" id="KW-0479">Metal-binding</keyword>
<evidence type="ECO:0000256" key="4">
    <source>
        <dbReference type="ARBA" id="ARBA00022833"/>
    </source>
</evidence>
<evidence type="ECO:0000313" key="9">
    <source>
        <dbReference type="EMBL" id="KHN69791.1"/>
    </source>
</evidence>
<evidence type="ECO:0000256" key="7">
    <source>
        <dbReference type="SAM" id="Phobius"/>
    </source>
</evidence>
<comment type="cofactor">
    <cofactor evidence="6">
        <name>Zn(2+)</name>
        <dbReference type="ChEBI" id="CHEBI:29105"/>
    </cofactor>
    <text evidence="6">Binds 1 zinc ion per subunit.</text>
</comment>